<gene>
    <name evidence="2" type="ORF">ACFFGE_06730</name>
</gene>
<sequence>MCVIETSPVIETRRLTLRAPQPQDVPRLAVMADDYDIARMTCRMPHPFTRRDAERFVVDVSAQDPKKGRTFLIEHERLGPVGVVGVFESEDPWPEVGYWIARDFWGRGIATEALQGALGWAKTRWRRRALMSGHFTDNPASGRVLEKAGFLYTGERRPRFSLARGEPVETRMMAWLA</sequence>
<dbReference type="Gene3D" id="3.40.630.30">
    <property type="match status" value="1"/>
</dbReference>
<reference evidence="2 3" key="1">
    <citation type="submission" date="2024-09" db="EMBL/GenBank/DDBJ databases">
        <authorList>
            <person name="Sun Q."/>
            <person name="Mori K."/>
        </authorList>
    </citation>
    <scope>NUCLEOTIDE SEQUENCE [LARGE SCALE GENOMIC DNA]</scope>
    <source>
        <strain evidence="2 3">NCAIM B.02621</strain>
    </source>
</reference>
<comment type="caution">
    <text evidence="2">The sequence shown here is derived from an EMBL/GenBank/DDBJ whole genome shotgun (WGS) entry which is preliminary data.</text>
</comment>
<keyword evidence="2" id="KW-0808">Transferase</keyword>
<name>A0ABV6R1S9_9CAUL</name>
<accession>A0ABV6R1S9</accession>
<dbReference type="PANTHER" id="PTHR43328">
    <property type="entry name" value="ACETYLTRANSFERASE-RELATED"/>
    <property type="match status" value="1"/>
</dbReference>
<dbReference type="GO" id="GO:0016746">
    <property type="term" value="F:acyltransferase activity"/>
    <property type="evidence" value="ECO:0007669"/>
    <property type="project" value="UniProtKB-KW"/>
</dbReference>
<dbReference type="RefSeq" id="WP_376835480.1">
    <property type="nucleotide sequence ID" value="NZ_JBHLSW010000004.1"/>
</dbReference>
<proteinExistence type="predicted"/>
<feature type="domain" description="N-acetyltransferase" evidence="1">
    <location>
        <begin position="15"/>
        <end position="177"/>
    </location>
</feature>
<dbReference type="EMBL" id="JBHLSW010000004">
    <property type="protein sequence ID" value="MFC0633570.1"/>
    <property type="molecule type" value="Genomic_DNA"/>
</dbReference>
<dbReference type="Proteomes" id="UP001589906">
    <property type="component" value="Unassembled WGS sequence"/>
</dbReference>
<keyword evidence="2" id="KW-0012">Acyltransferase</keyword>
<dbReference type="EC" id="2.3.-.-" evidence="2"/>
<dbReference type="PROSITE" id="PS51186">
    <property type="entry name" value="GNAT"/>
    <property type="match status" value="1"/>
</dbReference>
<dbReference type="Pfam" id="PF13302">
    <property type="entry name" value="Acetyltransf_3"/>
    <property type="match status" value="1"/>
</dbReference>
<evidence type="ECO:0000313" key="3">
    <source>
        <dbReference type="Proteomes" id="UP001589906"/>
    </source>
</evidence>
<dbReference type="InterPro" id="IPR000182">
    <property type="entry name" value="GNAT_dom"/>
</dbReference>
<organism evidence="2 3">
    <name type="scientific">Brevundimonas balnearis</name>
    <dbReference type="NCBI Taxonomy" id="1572858"/>
    <lineage>
        <taxon>Bacteria</taxon>
        <taxon>Pseudomonadati</taxon>
        <taxon>Pseudomonadota</taxon>
        <taxon>Alphaproteobacteria</taxon>
        <taxon>Caulobacterales</taxon>
        <taxon>Caulobacteraceae</taxon>
        <taxon>Brevundimonas</taxon>
    </lineage>
</organism>
<dbReference type="SUPFAM" id="SSF55729">
    <property type="entry name" value="Acyl-CoA N-acyltransferases (Nat)"/>
    <property type="match status" value="1"/>
</dbReference>
<protein>
    <submittedName>
        <fullName evidence="2">GNAT family N-acetyltransferase</fullName>
        <ecNumber evidence="2">2.3.-.-</ecNumber>
    </submittedName>
</protein>
<evidence type="ECO:0000313" key="2">
    <source>
        <dbReference type="EMBL" id="MFC0633570.1"/>
    </source>
</evidence>
<evidence type="ECO:0000259" key="1">
    <source>
        <dbReference type="PROSITE" id="PS51186"/>
    </source>
</evidence>
<keyword evidence="3" id="KW-1185">Reference proteome</keyword>
<dbReference type="PANTHER" id="PTHR43328:SF1">
    <property type="entry name" value="N-ACETYLTRANSFERASE DOMAIN-CONTAINING PROTEIN"/>
    <property type="match status" value="1"/>
</dbReference>
<dbReference type="InterPro" id="IPR016181">
    <property type="entry name" value="Acyl_CoA_acyltransferase"/>
</dbReference>